<comment type="caution">
    <text evidence="1">The sequence shown here is derived from an EMBL/GenBank/DDBJ whole genome shotgun (WGS) entry which is preliminary data.</text>
</comment>
<organism evidence="1 2">
    <name type="scientific">Mobilicoccus caccae</name>
    <dbReference type="NCBI Taxonomy" id="1859295"/>
    <lineage>
        <taxon>Bacteria</taxon>
        <taxon>Bacillati</taxon>
        <taxon>Actinomycetota</taxon>
        <taxon>Actinomycetes</taxon>
        <taxon>Micrococcales</taxon>
        <taxon>Dermatophilaceae</taxon>
        <taxon>Mobilicoccus</taxon>
    </lineage>
</organism>
<dbReference type="Proteomes" id="UP001157126">
    <property type="component" value="Unassembled WGS sequence"/>
</dbReference>
<evidence type="ECO:0000313" key="2">
    <source>
        <dbReference type="Proteomes" id="UP001157126"/>
    </source>
</evidence>
<keyword evidence="2" id="KW-1185">Reference proteome</keyword>
<sequence length="111" mass="12467">MPVATTTSRGCARCTRIMRVSSPGTHEPYWSSQIERIARVDRRRCSSGKLPRSHENRRGWLSRCCIGNAMRSTCTRGSMDSSRLWSEDCVMCSKKSGVTVNTVTSKSFSTR</sequence>
<name>A0ABQ6ILN3_9MICO</name>
<protein>
    <submittedName>
        <fullName evidence="1">Uncharacterized protein</fullName>
    </submittedName>
</protein>
<dbReference type="EMBL" id="BSUO01000001">
    <property type="protein sequence ID" value="GMA38651.1"/>
    <property type="molecule type" value="Genomic_DNA"/>
</dbReference>
<proteinExistence type="predicted"/>
<accession>A0ABQ6ILN3</accession>
<gene>
    <name evidence="1" type="ORF">GCM10025883_06960</name>
</gene>
<reference evidence="2" key="1">
    <citation type="journal article" date="2019" name="Int. J. Syst. Evol. Microbiol.">
        <title>The Global Catalogue of Microorganisms (GCM) 10K type strain sequencing project: providing services to taxonomists for standard genome sequencing and annotation.</title>
        <authorList>
            <consortium name="The Broad Institute Genomics Platform"/>
            <consortium name="The Broad Institute Genome Sequencing Center for Infectious Disease"/>
            <person name="Wu L."/>
            <person name="Ma J."/>
        </authorList>
    </citation>
    <scope>NUCLEOTIDE SEQUENCE [LARGE SCALE GENOMIC DNA]</scope>
    <source>
        <strain evidence="2">NBRC 113072</strain>
    </source>
</reference>
<evidence type="ECO:0000313" key="1">
    <source>
        <dbReference type="EMBL" id="GMA38651.1"/>
    </source>
</evidence>